<dbReference type="RefSeq" id="WP_093946658.1">
    <property type="nucleotide sequence ID" value="NZ_NMUL01000007.1"/>
</dbReference>
<comment type="function">
    <text evidence="1">Iron-sulfur subunit of the cytochrome bc1 complex, an essential component of the respiratory electron transport chain required for ATP synthesis. The bc1 complex catalyzes the oxidation of menaquinol and the reduction of cytochrome c in the respiratory chain. The bc1 complex operates through a Q-cycle mechanism that couples electron transfer to generation of the proton gradient that drives ATP synthesis.</text>
</comment>
<evidence type="ECO:0000259" key="10">
    <source>
        <dbReference type="PROSITE" id="PS51296"/>
    </source>
</evidence>
<dbReference type="EMBL" id="NMUL01000007">
    <property type="protein sequence ID" value="OXM69327.1"/>
    <property type="molecule type" value="Genomic_DNA"/>
</dbReference>
<keyword evidence="3" id="KW-0001">2Fe-2S</keyword>
<evidence type="ECO:0000256" key="5">
    <source>
        <dbReference type="ARBA" id="ARBA00023004"/>
    </source>
</evidence>
<dbReference type="InterPro" id="IPR014349">
    <property type="entry name" value="Rieske_Fe-S_prot"/>
</dbReference>
<dbReference type="GO" id="GO:0004497">
    <property type="term" value="F:monooxygenase activity"/>
    <property type="evidence" value="ECO:0007669"/>
    <property type="project" value="UniProtKB-ARBA"/>
</dbReference>
<evidence type="ECO:0000256" key="6">
    <source>
        <dbReference type="ARBA" id="ARBA00023014"/>
    </source>
</evidence>
<evidence type="ECO:0000256" key="8">
    <source>
        <dbReference type="ARBA" id="ARBA00029586"/>
    </source>
</evidence>
<dbReference type="OrthoDB" id="25106at2"/>
<proteinExistence type="predicted"/>
<reference evidence="12" key="1">
    <citation type="submission" date="2017-07" db="EMBL/GenBank/DDBJ databases">
        <title>Comparative genome mining reveals phylogenetic distribution patterns of secondary metabolites in Amycolatopsis.</title>
        <authorList>
            <person name="Adamek M."/>
            <person name="Alanjary M."/>
            <person name="Sales-Ortells H."/>
            <person name="Goodfellow M."/>
            <person name="Bull A.T."/>
            <person name="Kalinowski J."/>
            <person name="Ziemert N."/>
        </authorList>
    </citation>
    <scope>NUCLEOTIDE SEQUENCE [LARGE SCALE GENOMIC DNA]</scope>
    <source>
        <strain evidence="12">H5</strain>
    </source>
</reference>
<dbReference type="CDD" id="cd03467">
    <property type="entry name" value="Rieske"/>
    <property type="match status" value="1"/>
</dbReference>
<keyword evidence="4" id="KW-0479">Metal-binding</keyword>
<gene>
    <name evidence="11" type="ORF">CF165_07270</name>
</gene>
<keyword evidence="6" id="KW-0411">Iron-sulfur</keyword>
<feature type="domain" description="Rieske" evidence="10">
    <location>
        <begin position="49"/>
        <end position="141"/>
    </location>
</feature>
<comment type="cofactor">
    <cofactor evidence="9">
        <name>[2Fe-2S] cluster</name>
        <dbReference type="ChEBI" id="CHEBI:190135"/>
    </cofactor>
</comment>
<keyword evidence="12" id="KW-1185">Reference proteome</keyword>
<dbReference type="GO" id="GO:0046872">
    <property type="term" value="F:metal ion binding"/>
    <property type="evidence" value="ECO:0007669"/>
    <property type="project" value="UniProtKB-KW"/>
</dbReference>
<dbReference type="GO" id="GO:0016705">
    <property type="term" value="F:oxidoreductase activity, acting on paired donors, with incorporation or reduction of molecular oxygen"/>
    <property type="evidence" value="ECO:0007669"/>
    <property type="project" value="UniProtKB-ARBA"/>
</dbReference>
<dbReference type="AlphaFoldDB" id="A0A229TDK6"/>
<dbReference type="PROSITE" id="PS51318">
    <property type="entry name" value="TAT"/>
    <property type="match status" value="1"/>
</dbReference>
<dbReference type="GO" id="GO:0051537">
    <property type="term" value="F:2 iron, 2 sulfur cluster binding"/>
    <property type="evidence" value="ECO:0007669"/>
    <property type="project" value="UniProtKB-KW"/>
</dbReference>
<dbReference type="InterPro" id="IPR036922">
    <property type="entry name" value="Rieske_2Fe-2S_sf"/>
</dbReference>
<evidence type="ECO:0000256" key="7">
    <source>
        <dbReference type="ARBA" id="ARBA00023157"/>
    </source>
</evidence>
<organism evidence="11 12">
    <name type="scientific">Amycolatopsis vastitatis</name>
    <dbReference type="NCBI Taxonomy" id="1905142"/>
    <lineage>
        <taxon>Bacteria</taxon>
        <taxon>Bacillati</taxon>
        <taxon>Actinomycetota</taxon>
        <taxon>Actinomycetes</taxon>
        <taxon>Pseudonocardiales</taxon>
        <taxon>Pseudonocardiaceae</taxon>
        <taxon>Amycolatopsis</taxon>
    </lineage>
</organism>
<dbReference type="Gene3D" id="2.102.10.10">
    <property type="entry name" value="Rieske [2Fe-2S] iron-sulphur domain"/>
    <property type="match status" value="1"/>
</dbReference>
<protein>
    <recommendedName>
        <fullName evidence="2">Cytochrome bc1 complex Rieske iron-sulfur subunit</fullName>
    </recommendedName>
    <alternativeName>
        <fullName evidence="8">Cytochrome bc1 reductase complex subunit QcrA</fullName>
    </alternativeName>
</protein>
<evidence type="ECO:0000256" key="3">
    <source>
        <dbReference type="ARBA" id="ARBA00022714"/>
    </source>
</evidence>
<dbReference type="PANTHER" id="PTHR10134">
    <property type="entry name" value="CYTOCHROME B-C1 COMPLEX SUBUNIT RIESKE, MITOCHONDRIAL"/>
    <property type="match status" value="1"/>
</dbReference>
<comment type="caution">
    <text evidence="11">The sequence shown here is derived from an EMBL/GenBank/DDBJ whole genome shotgun (WGS) entry which is preliminary data.</text>
</comment>
<keyword evidence="7" id="KW-1015">Disulfide bond</keyword>
<sequence>MHDDDTDPVLARRTALAVMGAGLVAGCSTYGGSAGTPTSAAQPPAAGGTELGAAADVPVGGGKVFADKQVVVTQPAAGTFAAFSAICTHQGCTVDTVADGTINCPCHGSKFKIADGSVANGPAAKALDKKAVTVKGGKITLT</sequence>
<dbReference type="SUPFAM" id="SSF50022">
    <property type="entry name" value="ISP domain"/>
    <property type="match status" value="1"/>
</dbReference>
<dbReference type="InterPro" id="IPR005805">
    <property type="entry name" value="Rieske_Fe-S_prot_C"/>
</dbReference>
<dbReference type="InterPro" id="IPR017941">
    <property type="entry name" value="Rieske_2Fe-2S"/>
</dbReference>
<dbReference type="PRINTS" id="PR00162">
    <property type="entry name" value="RIESKE"/>
</dbReference>
<evidence type="ECO:0000256" key="4">
    <source>
        <dbReference type="ARBA" id="ARBA00022723"/>
    </source>
</evidence>
<keyword evidence="5" id="KW-0408">Iron</keyword>
<name>A0A229TDK6_9PSEU</name>
<dbReference type="InterPro" id="IPR006311">
    <property type="entry name" value="TAT_signal"/>
</dbReference>
<dbReference type="PROSITE" id="PS51296">
    <property type="entry name" value="RIESKE"/>
    <property type="match status" value="1"/>
</dbReference>
<evidence type="ECO:0000313" key="11">
    <source>
        <dbReference type="EMBL" id="OXM69327.1"/>
    </source>
</evidence>
<dbReference type="GO" id="GO:0016020">
    <property type="term" value="C:membrane"/>
    <property type="evidence" value="ECO:0007669"/>
    <property type="project" value="InterPro"/>
</dbReference>
<dbReference type="Pfam" id="PF00355">
    <property type="entry name" value="Rieske"/>
    <property type="match status" value="1"/>
</dbReference>
<accession>A0A229TDK6</accession>
<dbReference type="FunFam" id="2.102.10.10:FF:000016">
    <property type="entry name" value="Nitrite reductase/ring-hydroxylating ferredoxin subunit"/>
    <property type="match status" value="1"/>
</dbReference>
<evidence type="ECO:0000256" key="1">
    <source>
        <dbReference type="ARBA" id="ARBA00002494"/>
    </source>
</evidence>
<dbReference type="Proteomes" id="UP000215199">
    <property type="component" value="Unassembled WGS sequence"/>
</dbReference>
<evidence type="ECO:0000313" key="12">
    <source>
        <dbReference type="Proteomes" id="UP000215199"/>
    </source>
</evidence>
<evidence type="ECO:0000256" key="9">
    <source>
        <dbReference type="ARBA" id="ARBA00034078"/>
    </source>
</evidence>
<evidence type="ECO:0000256" key="2">
    <source>
        <dbReference type="ARBA" id="ARBA00015816"/>
    </source>
</evidence>